<dbReference type="InterPro" id="IPR051418">
    <property type="entry name" value="Spondin/Thrombospondin_T1"/>
</dbReference>
<dbReference type="Gene3D" id="2.60.40.2130">
    <property type="entry name" value="F-spondin domain"/>
    <property type="match status" value="1"/>
</dbReference>
<dbReference type="EMBL" id="AUYC01000014">
    <property type="protein sequence ID" value="KZN65893.1"/>
    <property type="molecule type" value="Genomic_DNA"/>
</dbReference>
<evidence type="ECO:0000313" key="4">
    <source>
        <dbReference type="Proteomes" id="UP000076486"/>
    </source>
</evidence>
<dbReference type="NCBIfam" id="NF038123">
    <property type="entry name" value="NF038123_dom"/>
    <property type="match status" value="1"/>
</dbReference>
<dbReference type="PANTHER" id="PTHR11311:SF15">
    <property type="entry name" value="SPONDIN-2"/>
    <property type="match status" value="1"/>
</dbReference>
<evidence type="ECO:0000256" key="1">
    <source>
        <dbReference type="SAM" id="MobiDB-lite"/>
    </source>
</evidence>
<name>A0A167M6Y5_9GAMM</name>
<dbReference type="GO" id="GO:0007155">
    <property type="term" value="P:cell adhesion"/>
    <property type="evidence" value="ECO:0007669"/>
    <property type="project" value="TreeGrafter"/>
</dbReference>
<dbReference type="PATRIC" id="fig|1365248.3.peg.686"/>
<organism evidence="3 4">
    <name type="scientific">Pseudoalteromonas luteoviolacea CPMOR-1</name>
    <dbReference type="NCBI Taxonomy" id="1365248"/>
    <lineage>
        <taxon>Bacteria</taxon>
        <taxon>Pseudomonadati</taxon>
        <taxon>Pseudomonadota</taxon>
        <taxon>Gammaproteobacteria</taxon>
        <taxon>Alteromonadales</taxon>
        <taxon>Pseudoalteromonadaceae</taxon>
        <taxon>Pseudoalteromonas</taxon>
    </lineage>
</organism>
<dbReference type="Pfam" id="PF06468">
    <property type="entry name" value="Spond_N"/>
    <property type="match status" value="1"/>
</dbReference>
<comment type="caution">
    <text evidence="3">The sequence shown here is derived from an EMBL/GenBank/DDBJ whole genome shotgun (WGS) entry which is preliminary data.</text>
</comment>
<evidence type="ECO:0000313" key="3">
    <source>
        <dbReference type="EMBL" id="KZN65893.1"/>
    </source>
</evidence>
<sequence length="272" mass="29057">MTTLPLEGLTMVHPLKLASLFMVFGLTACGGSSSSSPASTPTNDSASQNTSTTTTSSTTSSSDTSTPAPAATSVTYELKFTQTWERTTFPTNYPNGTHFSPMIGLTHNDQGRIFQRDSTASAGIVSMAETGSKTLLKGEISDIQNLGHSSYLIDEAGIPHGSKSVTLTFEASQTYPHLSIVSMVAPSPDWFIGIDSLLLFNDNQWLDEQTIQLKVYDAGSDNGVTFSAADSTTDPQTPITLLNSARSDTDFTEGVHFNSGENIGFITIKRME</sequence>
<feature type="domain" description="Spondin" evidence="2">
    <location>
        <begin position="64"/>
        <end position="250"/>
    </location>
</feature>
<proteinExistence type="predicted"/>
<dbReference type="RefSeq" id="WP_231099512.1">
    <property type="nucleotide sequence ID" value="NZ_AUYC01000014.1"/>
</dbReference>
<dbReference type="PANTHER" id="PTHR11311">
    <property type="entry name" value="SPONDIN"/>
    <property type="match status" value="1"/>
</dbReference>
<accession>A0A167M6Y5</accession>
<protein>
    <recommendedName>
        <fullName evidence="2">Spondin domain-containing protein</fullName>
    </recommendedName>
</protein>
<dbReference type="AlphaFoldDB" id="A0A167M6Y5"/>
<dbReference type="GO" id="GO:0031012">
    <property type="term" value="C:extracellular matrix"/>
    <property type="evidence" value="ECO:0007669"/>
    <property type="project" value="TreeGrafter"/>
</dbReference>
<dbReference type="Proteomes" id="UP000076486">
    <property type="component" value="Unassembled WGS sequence"/>
</dbReference>
<dbReference type="InterPro" id="IPR009465">
    <property type="entry name" value="Spondin_N"/>
</dbReference>
<dbReference type="InterPro" id="IPR038678">
    <property type="entry name" value="Spondin_N_sf"/>
</dbReference>
<feature type="region of interest" description="Disordered" evidence="1">
    <location>
        <begin position="32"/>
        <end position="70"/>
    </location>
</feature>
<evidence type="ECO:0000259" key="2">
    <source>
        <dbReference type="PROSITE" id="PS51020"/>
    </source>
</evidence>
<dbReference type="PROSITE" id="PS51020">
    <property type="entry name" value="SPONDIN"/>
    <property type="match status" value="1"/>
</dbReference>
<reference evidence="3 4" key="1">
    <citation type="submission" date="2013-07" db="EMBL/GenBank/DDBJ databases">
        <title>Comparative Genomic and Metabolomic Analysis of Twelve Strains of Pseudoalteromonas luteoviolacea.</title>
        <authorList>
            <person name="Vynne N.G."/>
            <person name="Mansson M."/>
            <person name="Gram L."/>
        </authorList>
    </citation>
    <scope>NUCLEOTIDE SEQUENCE [LARGE SCALE GENOMIC DNA]</scope>
    <source>
        <strain evidence="3 4">CPMOR-1</strain>
    </source>
</reference>
<gene>
    <name evidence="3" type="ORF">N473_10015</name>
</gene>